<dbReference type="Pfam" id="PF14196">
    <property type="entry name" value="ATC_hydrolase"/>
    <property type="match status" value="1"/>
</dbReference>
<reference evidence="3 5" key="3">
    <citation type="submission" date="2016-10" db="EMBL/GenBank/DDBJ databases">
        <authorList>
            <person name="Varghese N."/>
            <person name="Submissions S."/>
        </authorList>
    </citation>
    <scope>NUCLEOTIDE SEQUENCE [LARGE SCALE GENOMIC DNA]</scope>
    <source>
        <strain evidence="3 5">ATCC 33218</strain>
    </source>
</reference>
<organism evidence="2 4">
    <name type="scientific">Legionella micdadei</name>
    <name type="common">Tatlockia micdadei</name>
    <dbReference type="NCBI Taxonomy" id="451"/>
    <lineage>
        <taxon>Bacteria</taxon>
        <taxon>Pseudomonadati</taxon>
        <taxon>Pseudomonadota</taxon>
        <taxon>Gammaproteobacteria</taxon>
        <taxon>Legionellales</taxon>
        <taxon>Legionellaceae</taxon>
        <taxon>Legionella</taxon>
    </lineage>
</organism>
<accession>A0A098GBX3</accession>
<dbReference type="KEGG" id="tmc:LMI_0664"/>
<dbReference type="Proteomes" id="UP000182998">
    <property type="component" value="Unassembled WGS sequence"/>
</dbReference>
<dbReference type="AlphaFoldDB" id="A0A098GBX3"/>
<dbReference type="OrthoDB" id="9805176at2"/>
<sequence length="203" mass="23142">MSHGILHSIQFTAKLIQELENEFGTKVGELAETIAPKAEREQWLNCKPEDAVNTYIKNMHFTVNLLEQLKQEYGEKIAELTSALVACEEQIRWSNAAAKEDDHSIDHFIRMVWEPLAPLGFKFTVEKRAEGSQLHCTSCPIHELSKMIGGAEWLAILECNKDLHNVKGFNPNIGFKRTKTLMKGDSHCDHFYYPKNGQQEQGE</sequence>
<reference evidence="2" key="1">
    <citation type="submission" date="2014-09" db="EMBL/GenBank/DDBJ databases">
        <authorList>
            <person name="GOMEZ-VALERO Laura"/>
        </authorList>
    </citation>
    <scope>NUCLEOTIDE SEQUENCE</scope>
    <source>
        <strain evidence="2">ATCC33218</strain>
    </source>
</reference>
<keyword evidence="5" id="KW-1185">Reference proteome</keyword>
<dbReference type="Proteomes" id="UP000032414">
    <property type="component" value="Chromosome I"/>
</dbReference>
<dbReference type="STRING" id="451.B6N58_12065"/>
<evidence type="ECO:0000313" key="2">
    <source>
        <dbReference type="EMBL" id="CEG59989.1"/>
    </source>
</evidence>
<evidence type="ECO:0000313" key="5">
    <source>
        <dbReference type="Proteomes" id="UP000182998"/>
    </source>
</evidence>
<reference evidence="4" key="2">
    <citation type="submission" date="2014-09" db="EMBL/GenBank/DDBJ databases">
        <authorList>
            <person name="Gomez-Valero L."/>
        </authorList>
    </citation>
    <scope>NUCLEOTIDE SEQUENCE [LARGE SCALE GENOMIC DNA]</scope>
    <source>
        <strain evidence="4">ATCC33218</strain>
    </source>
</reference>
<name>A0A098GBX3_LEGMI</name>
<gene>
    <name evidence="2" type="ORF">LMI_0664</name>
    <name evidence="3" type="ORF">SAMN02982997_02228</name>
</gene>
<dbReference type="RefSeq" id="WP_052679430.1">
    <property type="nucleotide sequence ID" value="NZ_CP020614.1"/>
</dbReference>
<dbReference type="EMBL" id="LN614830">
    <property type="protein sequence ID" value="CEG59989.1"/>
    <property type="molecule type" value="Genomic_DNA"/>
</dbReference>
<dbReference type="PATRIC" id="fig|451.8.peg.2323"/>
<dbReference type="GO" id="GO:0016787">
    <property type="term" value="F:hydrolase activity"/>
    <property type="evidence" value="ECO:0007669"/>
    <property type="project" value="UniProtKB-KW"/>
</dbReference>
<evidence type="ECO:0000313" key="4">
    <source>
        <dbReference type="Proteomes" id="UP000032414"/>
    </source>
</evidence>
<protein>
    <submittedName>
        <fullName evidence="3">L-2-amino-thiazoline-4-carboxylic acid hydrolase</fullName>
    </submittedName>
</protein>
<proteinExistence type="predicted"/>
<evidence type="ECO:0000313" key="3">
    <source>
        <dbReference type="EMBL" id="SCY61020.1"/>
    </source>
</evidence>
<evidence type="ECO:0000256" key="1">
    <source>
        <dbReference type="SAM" id="Coils"/>
    </source>
</evidence>
<dbReference type="InterPro" id="IPR026002">
    <property type="entry name" value="ATC_hydrolase-like"/>
</dbReference>
<feature type="coiled-coil region" evidence="1">
    <location>
        <begin position="63"/>
        <end position="90"/>
    </location>
</feature>
<keyword evidence="1" id="KW-0175">Coiled coil</keyword>
<dbReference type="EMBL" id="FMVN01000011">
    <property type="protein sequence ID" value="SCY61020.1"/>
    <property type="molecule type" value="Genomic_DNA"/>
</dbReference>
<keyword evidence="3" id="KW-0378">Hydrolase</keyword>
<dbReference type="HOGENOM" id="CLU_1348374_0_0_6"/>